<dbReference type="InterPro" id="IPR007484">
    <property type="entry name" value="Peptidase_M28"/>
</dbReference>
<dbReference type="Gene3D" id="3.40.630.10">
    <property type="entry name" value="Zn peptidases"/>
    <property type="match status" value="1"/>
</dbReference>
<dbReference type="InterPro" id="IPR048024">
    <property type="entry name" value="Fxna-like_M28_dom"/>
</dbReference>
<dbReference type="SUPFAM" id="SSF53187">
    <property type="entry name" value="Zn-dependent exopeptidases"/>
    <property type="match status" value="1"/>
</dbReference>
<evidence type="ECO:0000256" key="4">
    <source>
        <dbReference type="ARBA" id="ARBA00022670"/>
    </source>
</evidence>
<dbReference type="InterPro" id="IPR053973">
    <property type="entry name" value="ERMP1-like_C"/>
</dbReference>
<sequence>MAPRAPPRRRPAPGSAGGGPAGFGDSARVLLALAALYAAMSLLAYRVIHMRHVAPLGADAPRGNFSEGRVFQHLRRLAVDIPSRQEGSPGLEAAAQYIKGELQVLAARAGPEYRIEVEETLVSGSFSMMFLRHRVTLGYRNHKNIVMSPLGSPGAADCGSCVASMLELSRLIIDSGWVPPRPVIFLFNGAEELFLLGSHGFIKTHRWNRTISAFINIEASGSGGTDLVCQSGPGSWPSRIYAQTAKYPMANSVAQDMFGIIPGDTDYRIFAEDITNIPGLDIIFVLGGYFYHTSYDTLENLLPGSIQARGENLFNLVKAFTNSMLLKENEIPNKAAKDGIEDLRAVFFDYLTWFMVFYSRDISLILHSLPVAIFLLVPLFLKFPNITLMSWFVTLLGFMRGMLLHAFGVILAIFIPAVAAALRLLFTKNAMNWFAHPYLVFLMFVPTSLIGLLLPRVTWGLSEQAHFWGAFGLCSLITMAFTLAGLSGGFLTFFISMSMLLGRFVSSINRKQWSQQSPRPLVAYVLPMIPCLLYCLYYGGFLIQFLIEKMGMMGSLPKPYGYFVPDVIVGAVVGLVVGWCFGPLAPVAGRWLSKTSILHVFLQITVVAWAVSSQLFPYSTGAPKRVVLQHTFVTDGNNVIDSSYGFSVVDSNSLEFLFNNAPEAARWLKDNSELSFEEEYRSDRSSWLALYPVPFLFSGSLKFQAQTEEIRKYYQRFPQLAVQEIWDNNGQRRVHLKLSLGSLSEIWTSVLNITGPLSNWSFADNMLPAPQTVSGGPPSYICRLSGKSDVDWSFWLEETESVRPSGQCIL</sequence>
<dbReference type="AlphaFoldDB" id="A0A811NM00"/>
<evidence type="ECO:0000256" key="6">
    <source>
        <dbReference type="ARBA" id="ARBA00022723"/>
    </source>
</evidence>
<dbReference type="InterPro" id="IPR045175">
    <property type="entry name" value="M28_fam"/>
</dbReference>
<keyword evidence="12 14" id="KW-0472">Membrane</keyword>
<keyword evidence="5 14" id="KW-0812">Transmembrane</keyword>
<feature type="transmembrane region" description="Helical" evidence="14">
    <location>
        <begin position="467"/>
        <end position="500"/>
    </location>
</feature>
<evidence type="ECO:0000256" key="14">
    <source>
        <dbReference type="SAM" id="Phobius"/>
    </source>
</evidence>
<comment type="cofactor">
    <cofactor evidence="1">
        <name>Zn(2+)</name>
        <dbReference type="ChEBI" id="CHEBI:29105"/>
    </cofactor>
</comment>
<dbReference type="GO" id="GO:0005789">
    <property type="term" value="C:endoplasmic reticulum membrane"/>
    <property type="evidence" value="ECO:0007669"/>
    <property type="project" value="UniProtKB-SubCell"/>
</dbReference>
<comment type="similarity">
    <text evidence="3">Belongs to the peptidase M28 family.</text>
</comment>
<evidence type="ECO:0000256" key="8">
    <source>
        <dbReference type="ARBA" id="ARBA00022824"/>
    </source>
</evidence>
<gene>
    <name evidence="17" type="ORF">NCGR_LOCUS17862</name>
</gene>
<evidence type="ECO:0008006" key="19">
    <source>
        <dbReference type="Google" id="ProtNLM"/>
    </source>
</evidence>
<dbReference type="GO" id="GO:0046872">
    <property type="term" value="F:metal ion binding"/>
    <property type="evidence" value="ECO:0007669"/>
    <property type="project" value="UniProtKB-KW"/>
</dbReference>
<dbReference type="PANTHER" id="PTHR12147:SF22">
    <property type="entry name" value="ENDOPLASMIC RETICULUM METALLOPEPTIDASE 1"/>
    <property type="match status" value="1"/>
</dbReference>
<evidence type="ECO:0000259" key="15">
    <source>
        <dbReference type="Pfam" id="PF04389"/>
    </source>
</evidence>
<keyword evidence="7" id="KW-0378">Hydrolase</keyword>
<dbReference type="Proteomes" id="UP000604825">
    <property type="component" value="Unassembled WGS sequence"/>
</dbReference>
<dbReference type="Pfam" id="PF04389">
    <property type="entry name" value="Peptidase_M28"/>
    <property type="match status" value="1"/>
</dbReference>
<evidence type="ECO:0000256" key="2">
    <source>
        <dbReference type="ARBA" id="ARBA00004477"/>
    </source>
</evidence>
<reference evidence="17" key="1">
    <citation type="submission" date="2020-10" db="EMBL/GenBank/DDBJ databases">
        <authorList>
            <person name="Han B."/>
            <person name="Lu T."/>
            <person name="Zhao Q."/>
            <person name="Huang X."/>
            <person name="Zhao Y."/>
        </authorList>
    </citation>
    <scope>NUCLEOTIDE SEQUENCE</scope>
</reference>
<feature type="transmembrane region" description="Helical" evidence="14">
    <location>
        <begin position="521"/>
        <end position="547"/>
    </location>
</feature>
<feature type="transmembrane region" description="Helical" evidence="14">
    <location>
        <begin position="438"/>
        <end position="455"/>
    </location>
</feature>
<accession>A0A811NM00</accession>
<evidence type="ECO:0000256" key="13">
    <source>
        <dbReference type="ARBA" id="ARBA00023180"/>
    </source>
</evidence>
<keyword evidence="11" id="KW-0482">Metalloprotease</keyword>
<dbReference type="EMBL" id="CAJGYO010000004">
    <property type="protein sequence ID" value="CAD6225990.1"/>
    <property type="molecule type" value="Genomic_DNA"/>
</dbReference>
<protein>
    <recommendedName>
        <fullName evidence="19">Peptidase M28 domain-containing protein</fullName>
    </recommendedName>
</protein>
<keyword evidence="4" id="KW-0645">Protease</keyword>
<evidence type="ECO:0000256" key="9">
    <source>
        <dbReference type="ARBA" id="ARBA00022833"/>
    </source>
</evidence>
<evidence type="ECO:0000313" key="18">
    <source>
        <dbReference type="Proteomes" id="UP000604825"/>
    </source>
</evidence>
<keyword evidence="8" id="KW-0256">Endoplasmic reticulum</keyword>
<comment type="subcellular location">
    <subcellularLocation>
        <location evidence="2">Endoplasmic reticulum membrane</location>
        <topology evidence="2">Multi-pass membrane protein</topology>
    </subcellularLocation>
</comment>
<feature type="transmembrane region" description="Helical" evidence="14">
    <location>
        <begin position="567"/>
        <end position="585"/>
    </location>
</feature>
<evidence type="ECO:0000256" key="7">
    <source>
        <dbReference type="ARBA" id="ARBA00022801"/>
    </source>
</evidence>
<feature type="domain" description="Peptidase M28" evidence="15">
    <location>
        <begin position="152"/>
        <end position="316"/>
    </location>
</feature>
<dbReference type="CDD" id="cd03875">
    <property type="entry name" value="M28_Fxna_like"/>
    <property type="match status" value="1"/>
</dbReference>
<feature type="transmembrane region" description="Helical" evidence="14">
    <location>
        <begin position="29"/>
        <end position="48"/>
    </location>
</feature>
<evidence type="ECO:0000256" key="5">
    <source>
        <dbReference type="ARBA" id="ARBA00022692"/>
    </source>
</evidence>
<keyword evidence="6" id="KW-0479">Metal-binding</keyword>
<evidence type="ECO:0000256" key="11">
    <source>
        <dbReference type="ARBA" id="ARBA00023049"/>
    </source>
</evidence>
<dbReference type="OrthoDB" id="76293at2759"/>
<evidence type="ECO:0000256" key="1">
    <source>
        <dbReference type="ARBA" id="ARBA00001947"/>
    </source>
</evidence>
<comment type="caution">
    <text evidence="17">The sequence shown here is derived from an EMBL/GenBank/DDBJ whole genome shotgun (WGS) entry which is preliminary data.</text>
</comment>
<feature type="domain" description="Endoplasmic reticulum metallopeptidase 1-like C-terminal" evidence="16">
    <location>
        <begin position="622"/>
        <end position="800"/>
    </location>
</feature>
<keyword evidence="18" id="KW-1185">Reference proteome</keyword>
<keyword evidence="9" id="KW-0862">Zinc</keyword>
<keyword evidence="10 14" id="KW-1133">Transmembrane helix</keyword>
<dbReference type="GO" id="GO:0006508">
    <property type="term" value="P:proteolysis"/>
    <property type="evidence" value="ECO:0007669"/>
    <property type="project" value="UniProtKB-KW"/>
</dbReference>
<proteinExistence type="inferred from homology"/>
<evidence type="ECO:0000256" key="3">
    <source>
        <dbReference type="ARBA" id="ARBA00010918"/>
    </source>
</evidence>
<keyword evidence="13" id="KW-0325">Glycoprotein</keyword>
<name>A0A811NM00_9POAL</name>
<evidence type="ECO:0000256" key="12">
    <source>
        <dbReference type="ARBA" id="ARBA00023136"/>
    </source>
</evidence>
<dbReference type="FunFam" id="3.40.630.10:FF:000008">
    <property type="entry name" value="Endoplasmic reticulum metallopeptidase 1"/>
    <property type="match status" value="1"/>
</dbReference>
<dbReference type="Pfam" id="PF22248">
    <property type="entry name" value="ERMP1_C"/>
    <property type="match status" value="1"/>
</dbReference>
<feature type="transmembrane region" description="Helical" evidence="14">
    <location>
        <begin position="364"/>
        <end position="383"/>
    </location>
</feature>
<feature type="transmembrane region" description="Helical" evidence="14">
    <location>
        <begin position="597"/>
        <end position="616"/>
    </location>
</feature>
<evidence type="ECO:0000313" key="17">
    <source>
        <dbReference type="EMBL" id="CAD6225990.1"/>
    </source>
</evidence>
<feature type="transmembrane region" description="Helical" evidence="14">
    <location>
        <begin position="403"/>
        <end position="426"/>
    </location>
</feature>
<dbReference type="GO" id="GO:0008235">
    <property type="term" value="F:metalloexopeptidase activity"/>
    <property type="evidence" value="ECO:0007669"/>
    <property type="project" value="InterPro"/>
</dbReference>
<dbReference type="PANTHER" id="PTHR12147">
    <property type="entry name" value="METALLOPEPTIDASE M28 FAMILY MEMBER"/>
    <property type="match status" value="1"/>
</dbReference>
<evidence type="ECO:0000259" key="16">
    <source>
        <dbReference type="Pfam" id="PF22248"/>
    </source>
</evidence>
<evidence type="ECO:0000256" key="10">
    <source>
        <dbReference type="ARBA" id="ARBA00022989"/>
    </source>
</evidence>
<organism evidence="17 18">
    <name type="scientific">Miscanthus lutarioriparius</name>
    <dbReference type="NCBI Taxonomy" id="422564"/>
    <lineage>
        <taxon>Eukaryota</taxon>
        <taxon>Viridiplantae</taxon>
        <taxon>Streptophyta</taxon>
        <taxon>Embryophyta</taxon>
        <taxon>Tracheophyta</taxon>
        <taxon>Spermatophyta</taxon>
        <taxon>Magnoliopsida</taxon>
        <taxon>Liliopsida</taxon>
        <taxon>Poales</taxon>
        <taxon>Poaceae</taxon>
        <taxon>PACMAD clade</taxon>
        <taxon>Panicoideae</taxon>
        <taxon>Andropogonodae</taxon>
        <taxon>Andropogoneae</taxon>
        <taxon>Saccharinae</taxon>
        <taxon>Miscanthus</taxon>
    </lineage>
</organism>